<dbReference type="InterPro" id="IPR006597">
    <property type="entry name" value="Sel1-like"/>
</dbReference>
<gene>
    <name evidence="4" type="ORF">CUR86_15015</name>
</gene>
<dbReference type="RefSeq" id="WP_110717663.1">
    <property type="nucleotide sequence ID" value="NZ_PGFS01000001.1"/>
</dbReference>
<organism evidence="4 5">
    <name type="scientific">Salinicola acroporae</name>
    <dbReference type="NCBI Taxonomy" id="1541440"/>
    <lineage>
        <taxon>Bacteria</taxon>
        <taxon>Pseudomonadati</taxon>
        <taxon>Pseudomonadota</taxon>
        <taxon>Gammaproteobacteria</taxon>
        <taxon>Oceanospirillales</taxon>
        <taxon>Halomonadaceae</taxon>
        <taxon>Salinicola</taxon>
    </lineage>
</organism>
<dbReference type="PANTHER" id="PTHR13891">
    <property type="entry name" value="CYTOCHROME C OXIDASE ASSEMBLY FACTOR 7"/>
    <property type="match status" value="1"/>
</dbReference>
<dbReference type="PANTHER" id="PTHR13891:SF1">
    <property type="entry name" value="CYTOCHROME C OXIDASE ASSEMBLY FACTOR 7"/>
    <property type="match status" value="1"/>
</dbReference>
<dbReference type="SUPFAM" id="SSF81901">
    <property type="entry name" value="HCP-like"/>
    <property type="match status" value="1"/>
</dbReference>
<dbReference type="Proteomes" id="UP001162135">
    <property type="component" value="Unassembled WGS sequence"/>
</dbReference>
<evidence type="ECO:0000256" key="1">
    <source>
        <dbReference type="ARBA" id="ARBA00008486"/>
    </source>
</evidence>
<evidence type="ECO:0000256" key="3">
    <source>
        <dbReference type="SAM" id="SignalP"/>
    </source>
</evidence>
<reference evidence="4" key="1">
    <citation type="journal article" date="2015" name="Antonie Van Leeuwenhoek">
        <title>Comparative 16S rRNA signatures and multilocus sequence analysis for the genus Salinicola and description of Salinicola acroporae sp. nov., isolated from coral Acropora digitifera.</title>
        <authorList>
            <person name="Lepcha R.T."/>
            <person name="Poddar A."/>
            <person name="Schumann P."/>
            <person name="Das S.K."/>
        </authorList>
    </citation>
    <scope>NUCLEOTIDE SEQUENCE</scope>
    <source>
        <strain evidence="4">S4-41</strain>
    </source>
</reference>
<evidence type="ECO:0008006" key="6">
    <source>
        <dbReference type="Google" id="ProtNLM"/>
    </source>
</evidence>
<feature type="signal peptide" evidence="3">
    <location>
        <begin position="1"/>
        <end position="18"/>
    </location>
</feature>
<reference evidence="4" key="2">
    <citation type="submission" date="2017-11" db="EMBL/GenBank/DDBJ databases">
        <authorList>
            <person name="Das S.K."/>
        </authorList>
    </citation>
    <scope>NUCLEOTIDE SEQUENCE</scope>
    <source>
        <strain evidence="4">S4-41</strain>
    </source>
</reference>
<dbReference type="Pfam" id="PF08238">
    <property type="entry name" value="Sel1"/>
    <property type="match status" value="3"/>
</dbReference>
<keyword evidence="5" id="KW-1185">Reference proteome</keyword>
<feature type="chain" id="PRO_5045486470" description="Sel1 repeat family protein" evidence="3">
    <location>
        <begin position="19"/>
        <end position="204"/>
    </location>
</feature>
<evidence type="ECO:0000313" key="5">
    <source>
        <dbReference type="Proteomes" id="UP001162135"/>
    </source>
</evidence>
<dbReference type="SMART" id="SM00671">
    <property type="entry name" value="SEL1"/>
    <property type="match status" value="3"/>
</dbReference>
<keyword evidence="3" id="KW-0732">Signal</keyword>
<keyword evidence="2" id="KW-0677">Repeat</keyword>
<name>A0ABT6I7G7_9GAMM</name>
<dbReference type="Gene3D" id="1.25.40.10">
    <property type="entry name" value="Tetratricopeptide repeat domain"/>
    <property type="match status" value="1"/>
</dbReference>
<dbReference type="InterPro" id="IPR011990">
    <property type="entry name" value="TPR-like_helical_dom_sf"/>
</dbReference>
<comment type="similarity">
    <text evidence="1">Belongs to the hcp beta-lactamase family.</text>
</comment>
<dbReference type="InterPro" id="IPR040239">
    <property type="entry name" value="HcpB-like"/>
</dbReference>
<proteinExistence type="inferred from homology"/>
<evidence type="ECO:0000313" key="4">
    <source>
        <dbReference type="EMBL" id="MDH4573611.1"/>
    </source>
</evidence>
<dbReference type="EMBL" id="PGFS01000001">
    <property type="protein sequence ID" value="MDH4573611.1"/>
    <property type="molecule type" value="Genomic_DNA"/>
</dbReference>
<comment type="caution">
    <text evidence="4">The sequence shown here is derived from an EMBL/GenBank/DDBJ whole genome shotgun (WGS) entry which is preliminary data.</text>
</comment>
<sequence length="204" mass="22822">MRLMLVFLFLFAVNYVHAGTFYNDPAGREFNAAYDRFSEDSLKDLSGDDKHLRQCLLGVLYVNGDQEFNVRKDCRKAVSLLQKAWQANVVDAGFTLATMYYDGVCLDKDLDKARGLATDTAEDGYILSQRMLGRAYLGRSWKGLYPKNMEKAVFWLSKAADAGDAQSAGALSAIYRTGIGVAVDEKNLFIGLRSQHFQNTSQTR</sequence>
<protein>
    <recommendedName>
        <fullName evidence="6">Sel1 repeat family protein</fullName>
    </recommendedName>
</protein>
<evidence type="ECO:0000256" key="2">
    <source>
        <dbReference type="ARBA" id="ARBA00022737"/>
    </source>
</evidence>
<accession>A0ABT6I7G7</accession>